<keyword evidence="4" id="KW-1185">Reference proteome</keyword>
<keyword evidence="1" id="KW-0175">Coiled coil</keyword>
<dbReference type="Proteomes" id="UP001066276">
    <property type="component" value="Chromosome 11"/>
</dbReference>
<organism evidence="3 4">
    <name type="scientific">Pleurodeles waltl</name>
    <name type="common">Iberian ribbed newt</name>
    <dbReference type="NCBI Taxonomy" id="8319"/>
    <lineage>
        <taxon>Eukaryota</taxon>
        <taxon>Metazoa</taxon>
        <taxon>Chordata</taxon>
        <taxon>Craniata</taxon>
        <taxon>Vertebrata</taxon>
        <taxon>Euteleostomi</taxon>
        <taxon>Amphibia</taxon>
        <taxon>Batrachia</taxon>
        <taxon>Caudata</taxon>
        <taxon>Salamandroidea</taxon>
        <taxon>Salamandridae</taxon>
        <taxon>Pleurodelinae</taxon>
        <taxon>Pleurodeles</taxon>
    </lineage>
</organism>
<name>A0AAV7LJA8_PLEWA</name>
<evidence type="ECO:0000313" key="3">
    <source>
        <dbReference type="EMBL" id="KAJ1091711.1"/>
    </source>
</evidence>
<proteinExistence type="predicted"/>
<sequence>MAVGSGGAPLPDHDTGLHEPQDPTGAQILAAIEATGVGLRTQTVTVSTEMNLLRVDLRKLAERYLETEQQVHKLQEEVAGLCSAVSILNL</sequence>
<reference evidence="3" key="1">
    <citation type="journal article" date="2022" name="bioRxiv">
        <title>Sequencing and chromosome-scale assembly of the giantPleurodeles waltlgenome.</title>
        <authorList>
            <person name="Brown T."/>
            <person name="Elewa A."/>
            <person name="Iarovenko S."/>
            <person name="Subramanian E."/>
            <person name="Araus A.J."/>
            <person name="Petzold A."/>
            <person name="Susuki M."/>
            <person name="Suzuki K.-i.T."/>
            <person name="Hayashi T."/>
            <person name="Toyoda A."/>
            <person name="Oliveira C."/>
            <person name="Osipova E."/>
            <person name="Leigh N.D."/>
            <person name="Simon A."/>
            <person name="Yun M.H."/>
        </authorList>
    </citation>
    <scope>NUCLEOTIDE SEQUENCE</scope>
    <source>
        <strain evidence="3">20211129_DDA</strain>
        <tissue evidence="3">Liver</tissue>
    </source>
</reference>
<feature type="compositionally biased region" description="Basic and acidic residues" evidence="2">
    <location>
        <begin position="11"/>
        <end position="21"/>
    </location>
</feature>
<dbReference type="AlphaFoldDB" id="A0AAV7LJA8"/>
<comment type="caution">
    <text evidence="3">The sequence shown here is derived from an EMBL/GenBank/DDBJ whole genome shotgun (WGS) entry which is preliminary data.</text>
</comment>
<accession>A0AAV7LJA8</accession>
<evidence type="ECO:0000313" key="4">
    <source>
        <dbReference type="Proteomes" id="UP001066276"/>
    </source>
</evidence>
<evidence type="ECO:0000256" key="2">
    <source>
        <dbReference type="SAM" id="MobiDB-lite"/>
    </source>
</evidence>
<gene>
    <name evidence="3" type="ORF">NDU88_004828</name>
</gene>
<protein>
    <submittedName>
        <fullName evidence="3">Uncharacterized protein</fullName>
    </submittedName>
</protein>
<dbReference type="EMBL" id="JANPWB010000015">
    <property type="protein sequence ID" value="KAJ1091711.1"/>
    <property type="molecule type" value="Genomic_DNA"/>
</dbReference>
<evidence type="ECO:0000256" key="1">
    <source>
        <dbReference type="SAM" id="Coils"/>
    </source>
</evidence>
<feature type="region of interest" description="Disordered" evidence="2">
    <location>
        <begin position="1"/>
        <end position="24"/>
    </location>
</feature>
<feature type="coiled-coil region" evidence="1">
    <location>
        <begin position="50"/>
        <end position="77"/>
    </location>
</feature>